<feature type="region of interest" description="Disordered" evidence="1">
    <location>
        <begin position="33"/>
        <end position="88"/>
    </location>
</feature>
<evidence type="ECO:0000313" key="3">
    <source>
        <dbReference type="Proteomes" id="UP000694411"/>
    </source>
</evidence>
<name>A0A8D2G766_THEGE</name>
<dbReference type="AlphaFoldDB" id="A0A8D2G766"/>
<keyword evidence="3" id="KW-1185">Reference proteome</keyword>
<evidence type="ECO:0000256" key="1">
    <source>
        <dbReference type="SAM" id="MobiDB-lite"/>
    </source>
</evidence>
<evidence type="ECO:0000313" key="2">
    <source>
        <dbReference type="Ensembl" id="ENSTGEP00000033968.1"/>
    </source>
</evidence>
<reference evidence="2" key="2">
    <citation type="submission" date="2025-08" db="UniProtKB">
        <authorList>
            <consortium name="Ensembl"/>
        </authorList>
    </citation>
    <scope>IDENTIFICATION</scope>
</reference>
<dbReference type="Gene3D" id="3.30.200.20">
    <property type="entry name" value="Phosphorylase Kinase, domain 1"/>
    <property type="match status" value="1"/>
</dbReference>
<reference evidence="2" key="1">
    <citation type="submission" date="2018-05" db="EMBL/GenBank/DDBJ databases">
        <title>Whole genome of Theropithecus gelada.</title>
        <authorList>
            <person name="Chiou K.L."/>
            <person name="Snyder-Mackler N."/>
        </authorList>
    </citation>
    <scope>NUCLEOTIDE SEQUENCE [LARGE SCALE GENOMIC DNA]</scope>
</reference>
<feature type="compositionally biased region" description="Polar residues" evidence="1">
    <location>
        <begin position="35"/>
        <end position="45"/>
    </location>
</feature>
<accession>A0A8D2G766</accession>
<dbReference type="PROSITE" id="PS51257">
    <property type="entry name" value="PROKAR_LIPOPROTEIN"/>
    <property type="match status" value="1"/>
</dbReference>
<organism evidence="2 3">
    <name type="scientific">Theropithecus gelada</name>
    <name type="common">Gelada baboon</name>
    <dbReference type="NCBI Taxonomy" id="9565"/>
    <lineage>
        <taxon>Eukaryota</taxon>
        <taxon>Metazoa</taxon>
        <taxon>Chordata</taxon>
        <taxon>Craniata</taxon>
        <taxon>Vertebrata</taxon>
        <taxon>Euteleostomi</taxon>
        <taxon>Mammalia</taxon>
        <taxon>Eutheria</taxon>
        <taxon>Euarchontoglires</taxon>
        <taxon>Primates</taxon>
        <taxon>Haplorrhini</taxon>
        <taxon>Catarrhini</taxon>
        <taxon>Cercopithecidae</taxon>
        <taxon>Cercopithecinae</taxon>
        <taxon>Theropithecus</taxon>
    </lineage>
</organism>
<dbReference type="Proteomes" id="UP000694411">
    <property type="component" value="Chromosome 20"/>
</dbReference>
<dbReference type="InterPro" id="IPR011009">
    <property type="entry name" value="Kinase-like_dom_sf"/>
</dbReference>
<sequence length="162" mass="16873">MCRITEGKVSLTVPQYDAVPIQSSVVLCSCPSPSMVRTQTESSTAPGIPGGSRQGPTMDGTAAEPRPGAGSLQHAQPPPQPRKKRPEDFKFGKILGEGSFSTVVLARELATSREYVSEYGLQGAVRLGAGPATPCRAAGVAGPGWQGQGFCADFKGTGHCWL</sequence>
<dbReference type="Ensembl" id="ENSTGET00000040344.1">
    <property type="protein sequence ID" value="ENSTGEP00000033968.1"/>
    <property type="gene ID" value="ENSTGEG00000027111.1"/>
</dbReference>
<proteinExistence type="predicted"/>
<protein>
    <submittedName>
        <fullName evidence="2">Uncharacterized protein</fullName>
    </submittedName>
</protein>
<reference evidence="2" key="3">
    <citation type="submission" date="2025-09" db="UniProtKB">
        <authorList>
            <consortium name="Ensembl"/>
        </authorList>
    </citation>
    <scope>IDENTIFICATION</scope>
</reference>
<dbReference type="SUPFAM" id="SSF56112">
    <property type="entry name" value="Protein kinase-like (PK-like)"/>
    <property type="match status" value="1"/>
</dbReference>